<dbReference type="OrthoDB" id="2681654at2759"/>
<gene>
    <name evidence="3" type="ORF">K435DRAFT_959998</name>
</gene>
<feature type="region of interest" description="Disordered" evidence="2">
    <location>
        <begin position="270"/>
        <end position="291"/>
    </location>
</feature>
<protein>
    <submittedName>
        <fullName evidence="3">Uncharacterized protein</fullName>
    </submittedName>
</protein>
<dbReference type="EMBL" id="ML179038">
    <property type="protein sequence ID" value="THV07424.1"/>
    <property type="molecule type" value="Genomic_DNA"/>
</dbReference>
<feature type="compositionally biased region" description="Basic and acidic residues" evidence="2">
    <location>
        <begin position="478"/>
        <end position="488"/>
    </location>
</feature>
<feature type="compositionally biased region" description="Polar residues" evidence="2">
    <location>
        <begin position="546"/>
        <end position="570"/>
    </location>
</feature>
<evidence type="ECO:0000256" key="1">
    <source>
        <dbReference type="SAM" id="Coils"/>
    </source>
</evidence>
<feature type="coiled-coil region" evidence="1">
    <location>
        <begin position="77"/>
        <end position="173"/>
    </location>
</feature>
<evidence type="ECO:0000313" key="3">
    <source>
        <dbReference type="EMBL" id="THV07424.1"/>
    </source>
</evidence>
<keyword evidence="4" id="KW-1185">Reference proteome</keyword>
<dbReference type="Proteomes" id="UP000297245">
    <property type="component" value="Unassembled WGS sequence"/>
</dbReference>
<feature type="region of interest" description="Disordered" evidence="2">
    <location>
        <begin position="360"/>
        <end position="577"/>
    </location>
</feature>
<name>A0A4S8MY53_DENBC</name>
<evidence type="ECO:0000256" key="2">
    <source>
        <dbReference type="SAM" id="MobiDB-lite"/>
    </source>
</evidence>
<reference evidence="3 4" key="1">
    <citation type="journal article" date="2019" name="Nat. Ecol. Evol.">
        <title>Megaphylogeny resolves global patterns of mushroom evolution.</title>
        <authorList>
            <person name="Varga T."/>
            <person name="Krizsan K."/>
            <person name="Foldi C."/>
            <person name="Dima B."/>
            <person name="Sanchez-Garcia M."/>
            <person name="Sanchez-Ramirez S."/>
            <person name="Szollosi G.J."/>
            <person name="Szarkandi J.G."/>
            <person name="Papp V."/>
            <person name="Albert L."/>
            <person name="Andreopoulos W."/>
            <person name="Angelini C."/>
            <person name="Antonin V."/>
            <person name="Barry K.W."/>
            <person name="Bougher N.L."/>
            <person name="Buchanan P."/>
            <person name="Buyck B."/>
            <person name="Bense V."/>
            <person name="Catcheside P."/>
            <person name="Chovatia M."/>
            <person name="Cooper J."/>
            <person name="Damon W."/>
            <person name="Desjardin D."/>
            <person name="Finy P."/>
            <person name="Geml J."/>
            <person name="Haridas S."/>
            <person name="Hughes K."/>
            <person name="Justo A."/>
            <person name="Karasinski D."/>
            <person name="Kautmanova I."/>
            <person name="Kiss B."/>
            <person name="Kocsube S."/>
            <person name="Kotiranta H."/>
            <person name="LaButti K.M."/>
            <person name="Lechner B.E."/>
            <person name="Liimatainen K."/>
            <person name="Lipzen A."/>
            <person name="Lukacs Z."/>
            <person name="Mihaltcheva S."/>
            <person name="Morgado L.N."/>
            <person name="Niskanen T."/>
            <person name="Noordeloos M.E."/>
            <person name="Ohm R.A."/>
            <person name="Ortiz-Santana B."/>
            <person name="Ovrebo C."/>
            <person name="Racz N."/>
            <person name="Riley R."/>
            <person name="Savchenko A."/>
            <person name="Shiryaev A."/>
            <person name="Soop K."/>
            <person name="Spirin V."/>
            <person name="Szebenyi C."/>
            <person name="Tomsovsky M."/>
            <person name="Tulloss R.E."/>
            <person name="Uehling J."/>
            <person name="Grigoriev I.V."/>
            <person name="Vagvolgyi C."/>
            <person name="Papp T."/>
            <person name="Martin F.M."/>
            <person name="Miettinen O."/>
            <person name="Hibbett D.S."/>
            <person name="Nagy L.G."/>
        </authorList>
    </citation>
    <scope>NUCLEOTIDE SEQUENCE [LARGE SCALE GENOMIC DNA]</scope>
    <source>
        <strain evidence="3 4">CBS 962.96</strain>
    </source>
</reference>
<feature type="coiled-coil region" evidence="1">
    <location>
        <begin position="18"/>
        <end position="52"/>
    </location>
</feature>
<keyword evidence="1" id="KW-0175">Coiled coil</keyword>
<organism evidence="3 4">
    <name type="scientific">Dendrothele bispora (strain CBS 962.96)</name>
    <dbReference type="NCBI Taxonomy" id="1314807"/>
    <lineage>
        <taxon>Eukaryota</taxon>
        <taxon>Fungi</taxon>
        <taxon>Dikarya</taxon>
        <taxon>Basidiomycota</taxon>
        <taxon>Agaricomycotina</taxon>
        <taxon>Agaricomycetes</taxon>
        <taxon>Agaricomycetidae</taxon>
        <taxon>Agaricales</taxon>
        <taxon>Agaricales incertae sedis</taxon>
        <taxon>Dendrothele</taxon>
    </lineage>
</organism>
<accession>A0A4S8MY53</accession>
<feature type="compositionally biased region" description="Basic and acidic residues" evidence="2">
    <location>
        <begin position="273"/>
        <end position="291"/>
    </location>
</feature>
<evidence type="ECO:0000313" key="4">
    <source>
        <dbReference type="Proteomes" id="UP000297245"/>
    </source>
</evidence>
<sequence>MSRRGTTPSLEASQQSHINDLVQRNRALEHTIKKLKDELTLEKSRSKNAINDIHTKWTRDQEAWRDGCDTLQNLHRIEQLRLQVALEKEKSNVLNEQGFIRKEKLANIQRDFRITSFQIRESELERRVEELEDELDEAFLQHKEESDSWKTKANELLARLTAQEAELDTGEQEIGSRDAEISNLHKALAEQQAVAQSTAAKLERATLQLDGERTKNADLQRTNDEFKRTNQDLTRQLDKWQSLETKGGEEVEALRKQKVDLDIRLQALQNQQKKREEDHSRQMDRERNKVEKLKKTVDQWAEHSQTQEKEIKSYEKTIAKLEKEIDKARSELETERTRGKSLQKVLPIQMYWQSVTHFLQKKKTPPPDTSEDEVEQEVLQAPPSPPVASGSRSKLPPSSPISRTGRRVASKDIANSDDGDQPKLTAKGKGKATDNSVEITQKPRPKPAAAAKSKGKKATDSEIEEIPKAVAKGRDKKKKEAVMVHDSDSDTGSPPQHTSKAKGKSKAQTPPDDLPQQVVPKAKRKKQDASDEGTMAPKATRKPASRATSIQSTATTVDTDVGSQSASTLAGNPRKKRRINIFADKSSLASLNFGSQENGLNIPTVLSPVREENVPRATASALSRLSQPFGRR</sequence>
<dbReference type="AlphaFoldDB" id="A0A4S8MY53"/>
<proteinExistence type="predicted"/>